<dbReference type="SUPFAM" id="SSF103088">
    <property type="entry name" value="OmpA-like"/>
    <property type="match status" value="1"/>
</dbReference>
<dbReference type="InterPro" id="IPR036737">
    <property type="entry name" value="OmpA-like_sf"/>
</dbReference>
<evidence type="ECO:0000313" key="4">
    <source>
        <dbReference type="EMBL" id="MEE6113633.1"/>
    </source>
</evidence>
<dbReference type="InterPro" id="IPR006665">
    <property type="entry name" value="OmpA-like"/>
</dbReference>
<organism evidence="4 5">
    <name type="scientific">Avibacterium paragallinarum</name>
    <name type="common">Haemophilus gallinarum</name>
    <dbReference type="NCBI Taxonomy" id="728"/>
    <lineage>
        <taxon>Bacteria</taxon>
        <taxon>Pseudomonadati</taxon>
        <taxon>Pseudomonadota</taxon>
        <taxon>Gammaproteobacteria</taxon>
        <taxon>Pasteurellales</taxon>
        <taxon>Pasteurellaceae</taxon>
        <taxon>Avibacterium</taxon>
    </lineage>
</organism>
<dbReference type="InterPro" id="IPR050330">
    <property type="entry name" value="Bact_OuterMem_StrucFunc"/>
</dbReference>
<keyword evidence="1" id="KW-0472">Membrane</keyword>
<gene>
    <name evidence="4" type="ORF">M5S25_10625</name>
</gene>
<sequence length="217" mass="24962">MLDKLLNENRLLREKVDILVNENEELMARLKKLEEQSLIAGENFKQRASFLVDIQEDLKQRNINVDIDPKNGNMRINSEVLFESGSAILKENGKLVIQEIARLIREKLEDNPKYHSAIDTIFIEGHTDSTPFGRGDCFGKQCSNMELSSQRAINTYIYMDNSSHISELKNISGRNLFSYSGYADTRPIDGNDNSTFENRAKNRRIEFFFALHNPSIK</sequence>
<dbReference type="PANTHER" id="PTHR30329:SF20">
    <property type="entry name" value="EXPORTED PROTEIN"/>
    <property type="match status" value="1"/>
</dbReference>
<evidence type="ECO:0000259" key="3">
    <source>
        <dbReference type="PROSITE" id="PS51123"/>
    </source>
</evidence>
<protein>
    <submittedName>
        <fullName evidence="4">OmpA family protein</fullName>
    </submittedName>
</protein>
<reference evidence="4 5" key="1">
    <citation type="journal article" date="2022" name="Front. Microbiol.">
        <title>Commensal bacteria contribute to the growth of multidrug-resistant Avibacterium paragallinarum in chickens.</title>
        <authorList>
            <person name="Zhu J."/>
            <person name="Chen Y."/>
            <person name="Wu Y."/>
            <person name="Wang Y."/>
            <person name="Zhu K."/>
        </authorList>
    </citation>
    <scope>NUCLEOTIDE SEQUENCE [LARGE SCALE GENOMIC DNA]</scope>
    <source>
        <strain evidence="4 5">AV12</strain>
    </source>
</reference>
<feature type="coiled-coil region" evidence="2">
    <location>
        <begin position="2"/>
        <end position="43"/>
    </location>
</feature>
<dbReference type="RefSeq" id="WP_194752033.1">
    <property type="nucleotide sequence ID" value="NZ_JACEWB010000032.1"/>
</dbReference>
<comment type="caution">
    <text evidence="4">The sequence shown here is derived from an EMBL/GenBank/DDBJ whole genome shotgun (WGS) entry which is preliminary data.</text>
</comment>
<name>A0ABU7QSR9_AVIPA</name>
<keyword evidence="2" id="KW-0175">Coiled coil</keyword>
<proteinExistence type="predicted"/>
<feature type="domain" description="OmpA-like" evidence="3">
    <location>
        <begin position="69"/>
        <end position="213"/>
    </location>
</feature>
<dbReference type="Gene3D" id="3.30.1330.60">
    <property type="entry name" value="OmpA-like domain"/>
    <property type="match status" value="1"/>
</dbReference>
<dbReference type="EMBL" id="JAMDKS010000032">
    <property type="protein sequence ID" value="MEE6113633.1"/>
    <property type="molecule type" value="Genomic_DNA"/>
</dbReference>
<evidence type="ECO:0000256" key="2">
    <source>
        <dbReference type="SAM" id="Coils"/>
    </source>
</evidence>
<evidence type="ECO:0000313" key="5">
    <source>
        <dbReference type="Proteomes" id="UP001352533"/>
    </source>
</evidence>
<dbReference type="Pfam" id="PF00691">
    <property type="entry name" value="OmpA"/>
    <property type="match status" value="1"/>
</dbReference>
<accession>A0ABU7QSR9</accession>
<dbReference type="PROSITE" id="PS51123">
    <property type="entry name" value="OMPA_2"/>
    <property type="match status" value="1"/>
</dbReference>
<dbReference type="PANTHER" id="PTHR30329">
    <property type="entry name" value="STATOR ELEMENT OF FLAGELLAR MOTOR COMPLEX"/>
    <property type="match status" value="1"/>
</dbReference>
<dbReference type="Proteomes" id="UP001352533">
    <property type="component" value="Unassembled WGS sequence"/>
</dbReference>
<evidence type="ECO:0000256" key="1">
    <source>
        <dbReference type="PROSITE-ProRule" id="PRU00473"/>
    </source>
</evidence>
<keyword evidence="5" id="KW-1185">Reference proteome</keyword>
<dbReference type="CDD" id="cd07185">
    <property type="entry name" value="OmpA_C-like"/>
    <property type="match status" value="1"/>
</dbReference>